<dbReference type="Proteomes" id="UP000196052">
    <property type="component" value="Unassembled WGS sequence"/>
</dbReference>
<keyword evidence="1" id="KW-1133">Transmembrane helix</keyword>
<gene>
    <name evidence="2" type="ORF">BC05F1_05787</name>
</gene>
<evidence type="ECO:0000313" key="3">
    <source>
        <dbReference type="Proteomes" id="UP000196052"/>
    </source>
</evidence>
<protein>
    <submittedName>
        <fullName evidence="2">Uncharacterized protein</fullName>
    </submittedName>
</protein>
<keyword evidence="1" id="KW-0812">Transmembrane</keyword>
<keyword evidence="1" id="KW-0472">Membrane</keyword>
<sequence length="256" mass="29252">MRQILISEFERIFDRKKTKVLIVIFGLLLILHSVWVHTFGVAIYDTKGTEAILSNLNFPVAVTREWYFTLFLLIFPILFIDSFNSEISSGAYRLVMIRPVSRGELLLAKWATQMSIVSLFLLIAFIESNIYGTFFIRHAEETFFLDKQVIYGTGASILYTVKYYLILWFIASALIMLSSFVSLWFQNSIITYFVIVGLLVASLYVNEEVSYFVIGSESILRILSEGKVTFHLINGTILGGCAIAAMFSWCKKDVFN</sequence>
<evidence type="ECO:0000313" key="2">
    <source>
        <dbReference type="EMBL" id="SCC66181.1"/>
    </source>
</evidence>
<dbReference type="AlphaFoldDB" id="A0A1C4GEI4"/>
<dbReference type="EMBL" id="FMBE01000017">
    <property type="protein sequence ID" value="SCC66181.1"/>
    <property type="molecule type" value="Genomic_DNA"/>
</dbReference>
<evidence type="ECO:0000256" key="1">
    <source>
        <dbReference type="SAM" id="Phobius"/>
    </source>
</evidence>
<dbReference type="RefSeq" id="WP_088123686.1">
    <property type="nucleotide sequence ID" value="NZ_FMBE01000017.1"/>
</dbReference>
<proteinExistence type="predicted"/>
<feature type="transmembrane region" description="Helical" evidence="1">
    <location>
        <begin position="20"/>
        <end position="44"/>
    </location>
</feature>
<reference evidence="3" key="1">
    <citation type="submission" date="2016-08" db="EMBL/GenBank/DDBJ databases">
        <authorList>
            <person name="Loux V."/>
            <person name="Rue O."/>
        </authorList>
    </citation>
    <scope>NUCLEOTIDE SEQUENCE [LARGE SCALE GENOMIC DNA]</scope>
    <source>
        <strain evidence="3">INRA Bc05-F1</strain>
    </source>
</reference>
<feature type="transmembrane region" description="Helical" evidence="1">
    <location>
        <begin position="66"/>
        <end position="84"/>
    </location>
</feature>
<name>A0A1C4GEI4_9BACI</name>
<dbReference type="PANTHER" id="PTHR37305:SF1">
    <property type="entry name" value="MEMBRANE PROTEIN"/>
    <property type="match status" value="1"/>
</dbReference>
<accession>A0A1C4GEI4</accession>
<organism evidence="2 3">
    <name type="scientific">Bacillus wiedmannii</name>
    <dbReference type="NCBI Taxonomy" id="1890302"/>
    <lineage>
        <taxon>Bacteria</taxon>
        <taxon>Bacillati</taxon>
        <taxon>Bacillota</taxon>
        <taxon>Bacilli</taxon>
        <taxon>Bacillales</taxon>
        <taxon>Bacillaceae</taxon>
        <taxon>Bacillus</taxon>
        <taxon>Bacillus cereus group</taxon>
    </lineage>
</organism>
<dbReference type="PANTHER" id="PTHR37305">
    <property type="entry name" value="INTEGRAL MEMBRANE PROTEIN-RELATED"/>
    <property type="match status" value="1"/>
</dbReference>
<feature type="transmembrane region" description="Helical" evidence="1">
    <location>
        <begin position="229"/>
        <end position="250"/>
    </location>
</feature>
<feature type="transmembrane region" description="Helical" evidence="1">
    <location>
        <begin position="192"/>
        <end position="214"/>
    </location>
</feature>